<proteinExistence type="predicted"/>
<dbReference type="EMBL" id="JARJCW010000004">
    <property type="protein sequence ID" value="KAJ7226160.1"/>
    <property type="molecule type" value="Genomic_DNA"/>
</dbReference>
<evidence type="ECO:0000313" key="2">
    <source>
        <dbReference type="EMBL" id="KAJ7226160.1"/>
    </source>
</evidence>
<name>A0AAD6YQM1_9AGAR</name>
<sequence length="429" mass="47036">MMPVAHAACRPPSVARARVQDPTAAPADTRCTQPVVYATSTLTQDTRCTQPVAHATSHLRLLYAVCLPPSAVVVICLARDAGSGLWLTAGESLGERRACNGKRAAPDGGLHTRASPVACARHLHLPFALRANTASTVPHFCFALHFRPGYAPEALPDAEPVQRLFVGDKRQLETRDGRPFSTDFLRQREVGICLSARARSSRCSLPCLGNPDVPVIRVRVKLMDAGFTGTSGAIDIVADFTLITNQSAKWQRKPENFSDPQLSGKREETRCDTMGGVTGQMPQTFSRTRVARIKRACVAFWLAACNNTIGEVLLPSLARLTSGAIDAMRERGRKARAARAQRPAATQVDTLQTHGIEALFYEERTVSTCFHCDSVIVVISSPTRHQTRLRRVLRLVGVVRRDLGQRRVERQTPSELARTSRHYHQLAVA</sequence>
<organism evidence="2 3">
    <name type="scientific">Mycena pura</name>
    <dbReference type="NCBI Taxonomy" id="153505"/>
    <lineage>
        <taxon>Eukaryota</taxon>
        <taxon>Fungi</taxon>
        <taxon>Dikarya</taxon>
        <taxon>Basidiomycota</taxon>
        <taxon>Agaricomycotina</taxon>
        <taxon>Agaricomycetes</taxon>
        <taxon>Agaricomycetidae</taxon>
        <taxon>Agaricales</taxon>
        <taxon>Marasmiineae</taxon>
        <taxon>Mycenaceae</taxon>
        <taxon>Mycena</taxon>
    </lineage>
</organism>
<comment type="caution">
    <text evidence="2">The sequence shown here is derived from an EMBL/GenBank/DDBJ whole genome shotgun (WGS) entry which is preliminary data.</text>
</comment>
<accession>A0AAD6YQM1</accession>
<keyword evidence="3" id="KW-1185">Reference proteome</keyword>
<evidence type="ECO:0000256" key="1">
    <source>
        <dbReference type="SAM" id="MobiDB-lite"/>
    </source>
</evidence>
<dbReference type="Proteomes" id="UP001219525">
    <property type="component" value="Unassembled WGS sequence"/>
</dbReference>
<reference evidence="2" key="1">
    <citation type="submission" date="2023-03" db="EMBL/GenBank/DDBJ databases">
        <title>Massive genome expansion in bonnet fungi (Mycena s.s.) driven by repeated elements and novel gene families across ecological guilds.</title>
        <authorList>
            <consortium name="Lawrence Berkeley National Laboratory"/>
            <person name="Harder C.B."/>
            <person name="Miyauchi S."/>
            <person name="Viragh M."/>
            <person name="Kuo A."/>
            <person name="Thoen E."/>
            <person name="Andreopoulos B."/>
            <person name="Lu D."/>
            <person name="Skrede I."/>
            <person name="Drula E."/>
            <person name="Henrissat B."/>
            <person name="Morin E."/>
            <person name="Kohler A."/>
            <person name="Barry K."/>
            <person name="LaButti K."/>
            <person name="Morin E."/>
            <person name="Salamov A."/>
            <person name="Lipzen A."/>
            <person name="Mereny Z."/>
            <person name="Hegedus B."/>
            <person name="Baldrian P."/>
            <person name="Stursova M."/>
            <person name="Weitz H."/>
            <person name="Taylor A."/>
            <person name="Grigoriev I.V."/>
            <person name="Nagy L.G."/>
            <person name="Martin F."/>
            <person name="Kauserud H."/>
        </authorList>
    </citation>
    <scope>NUCLEOTIDE SEQUENCE</scope>
    <source>
        <strain evidence="2">9144</strain>
    </source>
</reference>
<feature type="region of interest" description="Disordered" evidence="1">
    <location>
        <begin position="251"/>
        <end position="278"/>
    </location>
</feature>
<protein>
    <submittedName>
        <fullName evidence="2">Uncharacterized protein</fullName>
    </submittedName>
</protein>
<evidence type="ECO:0000313" key="3">
    <source>
        <dbReference type="Proteomes" id="UP001219525"/>
    </source>
</evidence>
<dbReference type="AlphaFoldDB" id="A0AAD6YQM1"/>
<gene>
    <name evidence="2" type="ORF">GGX14DRAFT_643144</name>
</gene>